<evidence type="ECO:0000313" key="2">
    <source>
        <dbReference type="WBParaSite" id="ES5_v2.g21173.t1"/>
    </source>
</evidence>
<accession>A0AC34FUL6</accession>
<organism evidence="1 2">
    <name type="scientific">Panagrolaimus sp. ES5</name>
    <dbReference type="NCBI Taxonomy" id="591445"/>
    <lineage>
        <taxon>Eukaryota</taxon>
        <taxon>Metazoa</taxon>
        <taxon>Ecdysozoa</taxon>
        <taxon>Nematoda</taxon>
        <taxon>Chromadorea</taxon>
        <taxon>Rhabditida</taxon>
        <taxon>Tylenchina</taxon>
        <taxon>Panagrolaimomorpha</taxon>
        <taxon>Panagrolaimoidea</taxon>
        <taxon>Panagrolaimidae</taxon>
        <taxon>Panagrolaimus</taxon>
    </lineage>
</organism>
<dbReference type="Proteomes" id="UP000887579">
    <property type="component" value="Unplaced"/>
</dbReference>
<protein>
    <submittedName>
        <fullName evidence="2">4-coumarate--CoA ligase</fullName>
    </submittedName>
</protein>
<evidence type="ECO:0000313" key="1">
    <source>
        <dbReference type="Proteomes" id="UP000887579"/>
    </source>
</evidence>
<reference evidence="2" key="1">
    <citation type="submission" date="2022-11" db="UniProtKB">
        <authorList>
            <consortium name="WormBaseParasite"/>
        </authorList>
    </citation>
    <scope>IDENTIFICATION</scope>
</reference>
<name>A0AC34FUL6_9BILA</name>
<sequence length="554" mass="62166">MPFKSIFPSIPVETQPFGERLLQSFWKHSTKNPLKKAIICAENPKYFVTFRDLYIQTLSISAFLESREFGHGDIAALVLSNSWEFLEIVTAVALRGGGVTAASVLFTDYELQRQFIDCKAKIIFVGDNNLDRVLKAAKYCKSISTIVVIQISDRSIPEPSDIPFGIIPFSTVISTPPNPTSPQVDINVERDIFLLPYSSGTTGSPKGVMLSHQNYSTLISIFINHIEKYVYPKVAPDWNYDDEDIVLSMPFYHIYGFSILIKSILCGQTCITLTHFDKEIYLQSIQNYKIREIFIVPTLLMFLANDAMIKNYNLSCLEFINIAAAPTSKSLCKKVFKRLKTLKRIDISFGLSECSLACALPNPISDKSRLDIAGTLISNYEMKVIDANGNELLIGEIGELCLRSPTIMLGYLGKPEATAEAIDDEGWLHTGDLIKYDIHGNIYSIDRLKEIIKVKGYQVAPAELEDILLSHPDISDAAVIGIKNNKFGEIPKAFVVKRNEEVTKKQVLEFMNENTASYKHLKGGIEFVTVIPKSPAGKILRRFLRKNYSNKSKL</sequence>
<proteinExistence type="predicted"/>
<dbReference type="WBParaSite" id="ES5_v2.g21173.t1">
    <property type="protein sequence ID" value="ES5_v2.g21173.t1"/>
    <property type="gene ID" value="ES5_v2.g21173"/>
</dbReference>